<dbReference type="CDD" id="cd00130">
    <property type="entry name" value="PAS"/>
    <property type="match status" value="1"/>
</dbReference>
<dbReference type="PANTHER" id="PTHR35271:SF1">
    <property type="entry name" value="ABC TRANSPORTER, SUBSTRATE-BINDING LIPOPROTEIN"/>
    <property type="match status" value="1"/>
</dbReference>
<feature type="domain" description="PAS" evidence="2">
    <location>
        <begin position="392"/>
        <end position="440"/>
    </location>
</feature>
<evidence type="ECO:0000313" key="4">
    <source>
        <dbReference type="EMBL" id="QYZ79336.1"/>
    </source>
</evidence>
<dbReference type="Proteomes" id="UP000826709">
    <property type="component" value="Chromosome"/>
</dbReference>
<evidence type="ECO:0000259" key="3">
    <source>
        <dbReference type="PROSITE" id="PS50113"/>
    </source>
</evidence>
<feature type="domain" description="PAC" evidence="3">
    <location>
        <begin position="462"/>
        <end position="516"/>
    </location>
</feature>
<dbReference type="SMART" id="SM00388">
    <property type="entry name" value="HisKA"/>
    <property type="match status" value="1"/>
</dbReference>
<dbReference type="RefSeq" id="WP_220680641.1">
    <property type="nucleotide sequence ID" value="NZ_CP037968.1"/>
</dbReference>
<dbReference type="InterPro" id="IPR000014">
    <property type="entry name" value="PAS"/>
</dbReference>
<dbReference type="NCBIfam" id="TIGR00229">
    <property type="entry name" value="sensory_box"/>
    <property type="match status" value="1"/>
</dbReference>
<sequence length="590" mass="65706">MRGRPGSGGGGGAWKGFLRVFIFVLLIFTSFTAVGAFVPDDQQNVLLLHSYYDGLSWSDDVTDGVRSVLDDPGEGVNLYIEYMDMPRVNSPGYVEGMADLFRVKYAAISFDLIICSDEYAFRFLREYHDDLFPGVPVVFCGVNYFEDSYLDDWEDCTGIVEAYDVVGTIDAALALDPDVRRVYVVNDRSETGLSNWKVVERAADIYRGRLEIVSSEGRSFDEVMGEISVLPPDTVVLLMTYYQDPDGTSYDHTEVITAVSAASPVPVYGVWDVYLGDGLVGGRLTSGKDQGTAAGEMALGILEGESASTVPVKKDLQGVYTFDYHQLQRFGLQESDLPAGSVMIHAPTSSIEIERDVLTVVLVALVILLLLVLYLGYTIRVRKKTENALRKSEEMFRGIAERSFDIIFTTDAEGRYTYLSPSFRRVTGYDPEEFVGKSYLVGLDNNWQKISDEVIDALKNGRAVEGVAVCLHAKDRTPRHLEINAAPIMVEGEMAGVQGVVRDVTERREMEQAREEAYTQIERNILQFAALGDEIRNPLSVIVGLADLNCTEEDAERIFEQARIIDAIIDRLDQGWIESEKVQAFLRKRG</sequence>
<name>A0A8G1EGN4_9EURY</name>
<keyword evidence="1" id="KW-0812">Transmembrane</keyword>
<dbReference type="Pfam" id="PF08448">
    <property type="entry name" value="PAS_4"/>
    <property type="match status" value="1"/>
</dbReference>
<evidence type="ECO:0000256" key="1">
    <source>
        <dbReference type="SAM" id="Phobius"/>
    </source>
</evidence>
<keyword evidence="1" id="KW-0472">Membrane</keyword>
<dbReference type="PANTHER" id="PTHR35271">
    <property type="entry name" value="ABC TRANSPORTER, SUBSTRATE-BINDING LIPOPROTEIN-RELATED"/>
    <property type="match status" value="1"/>
</dbReference>
<dbReference type="InterPro" id="IPR000700">
    <property type="entry name" value="PAS-assoc_C"/>
</dbReference>
<dbReference type="KEGG" id="mfk:E2N92_07795"/>
<keyword evidence="5" id="KW-1185">Reference proteome</keyword>
<evidence type="ECO:0000259" key="2">
    <source>
        <dbReference type="PROSITE" id="PS50112"/>
    </source>
</evidence>
<dbReference type="InterPro" id="IPR035965">
    <property type="entry name" value="PAS-like_dom_sf"/>
</dbReference>
<dbReference type="Gene3D" id="3.40.50.2300">
    <property type="match status" value="2"/>
</dbReference>
<dbReference type="InterPro" id="IPR003661">
    <property type="entry name" value="HisK_dim/P_dom"/>
</dbReference>
<dbReference type="InterPro" id="IPR013656">
    <property type="entry name" value="PAS_4"/>
</dbReference>
<reference evidence="4" key="1">
    <citation type="journal article" date="2005" name="Int. J. Syst. Evol. Microbiol.">
        <title>Methanofollis formosanus sp. nov., isolated from a fish pond.</title>
        <authorList>
            <person name="Wu S.Y."/>
            <person name="Chen S.C."/>
            <person name="Lai M.C."/>
        </authorList>
    </citation>
    <scope>NUCLEOTIDE SEQUENCE</scope>
    <source>
        <strain evidence="4">ML15</strain>
    </source>
</reference>
<gene>
    <name evidence="4" type="ORF">E2N92_07795</name>
</gene>
<dbReference type="Gene3D" id="3.30.450.20">
    <property type="entry name" value="PAS domain"/>
    <property type="match status" value="1"/>
</dbReference>
<dbReference type="SUPFAM" id="SSF55785">
    <property type="entry name" value="PYP-like sensor domain (PAS domain)"/>
    <property type="match status" value="1"/>
</dbReference>
<organism evidence="4 5">
    <name type="scientific">Methanofollis formosanus</name>
    <dbReference type="NCBI Taxonomy" id="299308"/>
    <lineage>
        <taxon>Archaea</taxon>
        <taxon>Methanobacteriati</taxon>
        <taxon>Methanobacteriota</taxon>
        <taxon>Stenosarchaea group</taxon>
        <taxon>Methanomicrobia</taxon>
        <taxon>Methanomicrobiales</taxon>
        <taxon>Methanomicrobiaceae</taxon>
        <taxon>Methanofollis</taxon>
    </lineage>
</organism>
<protein>
    <submittedName>
        <fullName evidence="4">PAS domain S-box protein</fullName>
    </submittedName>
</protein>
<dbReference type="OrthoDB" id="8127at2157"/>
<dbReference type="PROSITE" id="PS50112">
    <property type="entry name" value="PAS"/>
    <property type="match status" value="1"/>
</dbReference>
<evidence type="ECO:0000313" key="5">
    <source>
        <dbReference type="Proteomes" id="UP000826709"/>
    </source>
</evidence>
<dbReference type="SMART" id="SM00091">
    <property type="entry name" value="PAS"/>
    <property type="match status" value="1"/>
</dbReference>
<dbReference type="GO" id="GO:0000155">
    <property type="term" value="F:phosphorelay sensor kinase activity"/>
    <property type="evidence" value="ECO:0007669"/>
    <property type="project" value="InterPro"/>
</dbReference>
<proteinExistence type="predicted"/>
<keyword evidence="1" id="KW-1133">Transmembrane helix</keyword>
<dbReference type="AlphaFoldDB" id="A0A8G1EGN4"/>
<accession>A0A8G1EGN4</accession>
<dbReference type="CDD" id="cd00082">
    <property type="entry name" value="HisKA"/>
    <property type="match status" value="1"/>
</dbReference>
<feature type="transmembrane region" description="Helical" evidence="1">
    <location>
        <begin position="20"/>
        <end position="38"/>
    </location>
</feature>
<feature type="transmembrane region" description="Helical" evidence="1">
    <location>
        <begin position="357"/>
        <end position="377"/>
    </location>
</feature>
<dbReference type="PROSITE" id="PS50113">
    <property type="entry name" value="PAC"/>
    <property type="match status" value="1"/>
</dbReference>
<dbReference type="InterPro" id="IPR007487">
    <property type="entry name" value="ABC_transpt-TYRBP-like"/>
</dbReference>
<dbReference type="EMBL" id="CP037968">
    <property type="protein sequence ID" value="QYZ79336.1"/>
    <property type="molecule type" value="Genomic_DNA"/>
</dbReference>
<reference evidence="4" key="2">
    <citation type="submission" date="2019-03" db="EMBL/GenBank/DDBJ databases">
        <authorList>
            <person name="Chen S.-C."/>
            <person name="Wu S.-Y."/>
            <person name="Lai M.-C."/>
        </authorList>
    </citation>
    <scope>NUCLEOTIDE SEQUENCE</scope>
    <source>
        <strain evidence="4">ML15</strain>
    </source>
</reference>